<dbReference type="Gene3D" id="3.30.420.270">
    <property type="match status" value="1"/>
</dbReference>
<evidence type="ECO:0000256" key="4">
    <source>
        <dbReference type="ARBA" id="ARBA00022692"/>
    </source>
</evidence>
<evidence type="ECO:0000256" key="1">
    <source>
        <dbReference type="ARBA" id="ARBA00004162"/>
    </source>
</evidence>
<comment type="similarity">
    <text evidence="2 7">Belongs to the ExbD/TolR family.</text>
</comment>
<dbReference type="eggNOG" id="COG0848">
    <property type="taxonomic scope" value="Bacteria"/>
</dbReference>
<evidence type="ECO:0000256" key="3">
    <source>
        <dbReference type="ARBA" id="ARBA00022475"/>
    </source>
</evidence>
<dbReference type="GO" id="GO:0022857">
    <property type="term" value="F:transmembrane transporter activity"/>
    <property type="evidence" value="ECO:0007669"/>
    <property type="project" value="InterPro"/>
</dbReference>
<organism evidence="10">
    <name type="scientific">Cyanothece sp. (strain PCC 7425 / ATCC 29141)</name>
    <dbReference type="NCBI Taxonomy" id="395961"/>
    <lineage>
        <taxon>Bacteria</taxon>
        <taxon>Bacillati</taxon>
        <taxon>Cyanobacteriota</taxon>
        <taxon>Cyanophyceae</taxon>
        <taxon>Gomontiellales</taxon>
        <taxon>Cyanothecaceae</taxon>
        <taxon>Cyanothece</taxon>
    </lineage>
</organism>
<evidence type="ECO:0000256" key="8">
    <source>
        <dbReference type="SAM" id="MobiDB-lite"/>
    </source>
</evidence>
<evidence type="ECO:0000256" key="9">
    <source>
        <dbReference type="SAM" id="Phobius"/>
    </source>
</evidence>
<protein>
    <submittedName>
        <fullName evidence="10">Biopolymer transport protein ExbD/TolR</fullName>
    </submittedName>
</protein>
<dbReference type="PANTHER" id="PTHR30558:SF3">
    <property type="entry name" value="BIOPOLYMER TRANSPORT PROTEIN EXBD-RELATED"/>
    <property type="match status" value="1"/>
</dbReference>
<keyword evidence="3" id="KW-1003">Cell membrane</keyword>
<dbReference type="GO" id="GO:0005886">
    <property type="term" value="C:plasma membrane"/>
    <property type="evidence" value="ECO:0007669"/>
    <property type="project" value="UniProtKB-SubCell"/>
</dbReference>
<dbReference type="GO" id="GO:0015031">
    <property type="term" value="P:protein transport"/>
    <property type="evidence" value="ECO:0007669"/>
    <property type="project" value="UniProtKB-KW"/>
</dbReference>
<dbReference type="InterPro" id="IPR003400">
    <property type="entry name" value="ExbD"/>
</dbReference>
<dbReference type="EMBL" id="CP001344">
    <property type="protein sequence ID" value="ACL43230.1"/>
    <property type="molecule type" value="Genomic_DNA"/>
</dbReference>
<name>B8HWS7_CYAP4</name>
<evidence type="ECO:0000256" key="2">
    <source>
        <dbReference type="ARBA" id="ARBA00005811"/>
    </source>
</evidence>
<feature type="region of interest" description="Disordered" evidence="8">
    <location>
        <begin position="132"/>
        <end position="183"/>
    </location>
</feature>
<dbReference type="HOGENOM" id="CLU_085305_3_2_3"/>
<comment type="subcellular location">
    <subcellularLocation>
        <location evidence="1">Cell membrane</location>
        <topology evidence="1">Single-pass membrane protein</topology>
    </subcellularLocation>
    <subcellularLocation>
        <location evidence="7">Cell membrane</location>
        <topology evidence="7">Single-pass type II membrane protein</topology>
    </subcellularLocation>
</comment>
<gene>
    <name evidence="10" type="ordered locus">Cyan7425_0844</name>
</gene>
<accession>B8HWS7</accession>
<dbReference type="OrthoDB" id="1682382at2"/>
<dbReference type="Pfam" id="PF02472">
    <property type="entry name" value="ExbD"/>
    <property type="match status" value="1"/>
</dbReference>
<keyword evidence="4 7" id="KW-0812">Transmembrane</keyword>
<sequence length="183" mass="19767">MKINLPDEGPDIRVEIIPLIDVIFCILTFFILAALNLTRQQAINLDLPKASTGVAQRREMLVVSIDPIGQTYVEKQPVNRDQLYSLLTSYTRTQPSGLIVLNASPLVSYNEVIQVLDLLRSVGGERVALATQPAEKPTLAPGTPDSSSLLNPGNPLPDNSLPETGSTMPLPPLVNPNPVPQSP</sequence>
<reference evidence="10" key="1">
    <citation type="submission" date="2009-01" db="EMBL/GenBank/DDBJ databases">
        <title>Complete sequence of chromosome Cyanothece sp. PCC 7425.</title>
        <authorList>
            <consortium name="US DOE Joint Genome Institute"/>
            <person name="Lucas S."/>
            <person name="Copeland A."/>
            <person name="Lapidus A."/>
            <person name="Glavina del Rio T."/>
            <person name="Dalin E."/>
            <person name="Tice H."/>
            <person name="Bruce D."/>
            <person name="Goodwin L."/>
            <person name="Pitluck S."/>
            <person name="Sims D."/>
            <person name="Meineke L."/>
            <person name="Brettin T."/>
            <person name="Detter J.C."/>
            <person name="Han C."/>
            <person name="Larimer F."/>
            <person name="Land M."/>
            <person name="Hauser L."/>
            <person name="Kyrpides N."/>
            <person name="Ovchinnikova G."/>
            <person name="Liberton M."/>
            <person name="Stoeckel J."/>
            <person name="Banerjee A."/>
            <person name="Singh A."/>
            <person name="Page L."/>
            <person name="Sato H."/>
            <person name="Zhao L."/>
            <person name="Sherman L."/>
            <person name="Pakrasi H."/>
            <person name="Richardson P."/>
        </authorList>
    </citation>
    <scope>NUCLEOTIDE SEQUENCE</scope>
    <source>
        <strain evidence="10">PCC 7425</strain>
    </source>
</reference>
<evidence type="ECO:0000256" key="7">
    <source>
        <dbReference type="RuleBase" id="RU003879"/>
    </source>
</evidence>
<evidence type="ECO:0000256" key="6">
    <source>
        <dbReference type="ARBA" id="ARBA00023136"/>
    </source>
</evidence>
<dbReference type="STRING" id="395961.Cyan7425_0844"/>
<keyword evidence="5 9" id="KW-1133">Transmembrane helix</keyword>
<keyword evidence="7" id="KW-0653">Protein transport</keyword>
<proteinExistence type="inferred from homology"/>
<dbReference type="AlphaFoldDB" id="B8HWS7"/>
<feature type="compositionally biased region" description="Pro residues" evidence="8">
    <location>
        <begin position="169"/>
        <end position="183"/>
    </location>
</feature>
<keyword evidence="7" id="KW-0813">Transport</keyword>
<dbReference type="PANTHER" id="PTHR30558">
    <property type="entry name" value="EXBD MEMBRANE COMPONENT OF PMF-DRIVEN MACROMOLECULE IMPORT SYSTEM"/>
    <property type="match status" value="1"/>
</dbReference>
<keyword evidence="6 9" id="KW-0472">Membrane</keyword>
<evidence type="ECO:0000256" key="5">
    <source>
        <dbReference type="ARBA" id="ARBA00022989"/>
    </source>
</evidence>
<dbReference type="KEGG" id="cyn:Cyan7425_0844"/>
<evidence type="ECO:0000313" key="10">
    <source>
        <dbReference type="EMBL" id="ACL43230.1"/>
    </source>
</evidence>
<feature type="transmembrane region" description="Helical" evidence="9">
    <location>
        <begin position="16"/>
        <end position="37"/>
    </location>
</feature>